<evidence type="ECO:0000313" key="6">
    <source>
        <dbReference type="EMBL" id="EBU8203615.1"/>
    </source>
</evidence>
<dbReference type="InterPro" id="IPR006118">
    <property type="entry name" value="Recombinase_CS"/>
</dbReference>
<evidence type="ECO:0000256" key="1">
    <source>
        <dbReference type="ARBA" id="ARBA00022908"/>
    </source>
</evidence>
<dbReference type="Pfam" id="PF00239">
    <property type="entry name" value="Resolvase"/>
    <property type="match status" value="1"/>
</dbReference>
<organism evidence="6">
    <name type="scientific">Salmonella enterica subsp. enterica serovar Cardoner</name>
    <dbReference type="NCBI Taxonomy" id="2564309"/>
    <lineage>
        <taxon>Bacteria</taxon>
        <taxon>Pseudomonadati</taxon>
        <taxon>Pseudomonadota</taxon>
        <taxon>Gammaproteobacteria</taxon>
        <taxon>Enterobacterales</taxon>
        <taxon>Enterobacteriaceae</taxon>
        <taxon>Salmonella</taxon>
    </lineage>
</organism>
<feature type="active site" description="O-(5'-phospho-DNA)-serine intermediate" evidence="4">
    <location>
        <position position="9"/>
    </location>
</feature>
<dbReference type="AlphaFoldDB" id="A0A5W3RHY6"/>
<evidence type="ECO:0000256" key="4">
    <source>
        <dbReference type="PIRSR" id="PIRSR606118-50"/>
    </source>
</evidence>
<dbReference type="SUPFAM" id="SSF53041">
    <property type="entry name" value="Resolvase-like"/>
    <property type="match status" value="1"/>
</dbReference>
<sequence>MIFVYGRVSTKEQKIDRQEDAFDGIQFDESFYDEGASGKNLDRPEFRRMVGKLRRGDVVVVKSIDRLSRSVMDFSNLWDEWKKMGVSLKVMDLGIELTPGNESGMSEFIINIMVAAAQLERGMIRQRQLEGMRAAYARGKGKRGESKHVTEARERIKQMKDAGFTDEAAMKMLGVSQGTYYKLKKEVMNEQKVLVK</sequence>
<keyword evidence="3" id="KW-0233">DNA recombination</keyword>
<dbReference type="SMART" id="SM00857">
    <property type="entry name" value="Resolvase"/>
    <property type="match status" value="1"/>
</dbReference>
<feature type="domain" description="Resolvase/invertase-type recombinase catalytic" evidence="5">
    <location>
        <begin position="1"/>
        <end position="139"/>
    </location>
</feature>
<dbReference type="GO" id="GO:0003677">
    <property type="term" value="F:DNA binding"/>
    <property type="evidence" value="ECO:0007669"/>
    <property type="project" value="UniProtKB-KW"/>
</dbReference>
<proteinExistence type="predicted"/>
<dbReference type="PROSITE" id="PS51736">
    <property type="entry name" value="RECOMBINASES_3"/>
    <property type="match status" value="1"/>
</dbReference>
<dbReference type="InterPro" id="IPR050639">
    <property type="entry name" value="SSR_resolvase"/>
</dbReference>
<evidence type="ECO:0000256" key="2">
    <source>
        <dbReference type="ARBA" id="ARBA00023125"/>
    </source>
</evidence>
<dbReference type="GO" id="GO:0015074">
    <property type="term" value="P:DNA integration"/>
    <property type="evidence" value="ECO:0007669"/>
    <property type="project" value="UniProtKB-KW"/>
</dbReference>
<protein>
    <submittedName>
        <fullName evidence="6">DNA invertase Pin</fullName>
    </submittedName>
</protein>
<dbReference type="Gene3D" id="3.40.50.1390">
    <property type="entry name" value="Resolvase, N-terminal catalytic domain"/>
    <property type="match status" value="1"/>
</dbReference>
<accession>A0A5W3RHY6</accession>
<evidence type="ECO:0000259" key="5">
    <source>
        <dbReference type="PROSITE" id="PS51736"/>
    </source>
</evidence>
<dbReference type="PANTHER" id="PTHR30461:SF2">
    <property type="entry name" value="SERINE RECOMBINASE PINE-RELATED"/>
    <property type="match status" value="1"/>
</dbReference>
<evidence type="ECO:0000256" key="3">
    <source>
        <dbReference type="ARBA" id="ARBA00023172"/>
    </source>
</evidence>
<comment type="caution">
    <text evidence="6">The sequence shown here is derived from an EMBL/GenBank/DDBJ whole genome shotgun (WGS) entry which is preliminary data.</text>
</comment>
<reference evidence="6" key="1">
    <citation type="submission" date="2018-05" db="EMBL/GenBank/DDBJ databases">
        <authorList>
            <person name="Ashton P.M."/>
            <person name="Dallman T."/>
            <person name="Nair S."/>
            <person name="De Pinna E."/>
            <person name="Peters T."/>
            <person name="Grant K."/>
        </authorList>
    </citation>
    <scope>NUCLEOTIDE SEQUENCE</scope>
    <source>
        <strain evidence="6">374031</strain>
    </source>
</reference>
<dbReference type="InterPro" id="IPR036162">
    <property type="entry name" value="Resolvase-like_N_sf"/>
</dbReference>
<keyword evidence="1" id="KW-0229">DNA integration</keyword>
<name>A0A5W3RHY6_SALET</name>
<dbReference type="PROSITE" id="PS00398">
    <property type="entry name" value="RECOMBINASES_2"/>
    <property type="match status" value="1"/>
</dbReference>
<dbReference type="CDD" id="cd03768">
    <property type="entry name" value="SR_ResInv"/>
    <property type="match status" value="1"/>
</dbReference>
<dbReference type="InterPro" id="IPR006119">
    <property type="entry name" value="Resolv_N"/>
</dbReference>
<dbReference type="GO" id="GO:0000150">
    <property type="term" value="F:DNA strand exchange activity"/>
    <property type="evidence" value="ECO:0007669"/>
    <property type="project" value="InterPro"/>
</dbReference>
<dbReference type="PANTHER" id="PTHR30461">
    <property type="entry name" value="DNA-INVERTASE FROM LAMBDOID PROPHAGE"/>
    <property type="match status" value="1"/>
</dbReference>
<gene>
    <name evidence="6" type="ORF">DLM21_04415</name>
</gene>
<dbReference type="EMBL" id="AAHDIR010000003">
    <property type="protein sequence ID" value="EBU8203615.1"/>
    <property type="molecule type" value="Genomic_DNA"/>
</dbReference>
<keyword evidence="2" id="KW-0238">DNA-binding</keyword>